<proteinExistence type="predicted"/>
<reference evidence="1" key="2">
    <citation type="journal article" date="2015" name="Data Brief">
        <title>Shoot transcriptome of the giant reed, Arundo donax.</title>
        <authorList>
            <person name="Barrero R.A."/>
            <person name="Guerrero F.D."/>
            <person name="Moolhuijzen P."/>
            <person name="Goolsby J.A."/>
            <person name="Tidwell J."/>
            <person name="Bellgard S.E."/>
            <person name="Bellgard M.I."/>
        </authorList>
    </citation>
    <scope>NUCLEOTIDE SEQUENCE</scope>
    <source>
        <tissue evidence="1">Shoot tissue taken approximately 20 cm above the soil surface</tissue>
    </source>
</reference>
<organism evidence="1">
    <name type="scientific">Arundo donax</name>
    <name type="common">Giant reed</name>
    <name type="synonym">Donax arundinaceus</name>
    <dbReference type="NCBI Taxonomy" id="35708"/>
    <lineage>
        <taxon>Eukaryota</taxon>
        <taxon>Viridiplantae</taxon>
        <taxon>Streptophyta</taxon>
        <taxon>Embryophyta</taxon>
        <taxon>Tracheophyta</taxon>
        <taxon>Spermatophyta</taxon>
        <taxon>Magnoliopsida</taxon>
        <taxon>Liliopsida</taxon>
        <taxon>Poales</taxon>
        <taxon>Poaceae</taxon>
        <taxon>PACMAD clade</taxon>
        <taxon>Arundinoideae</taxon>
        <taxon>Arundineae</taxon>
        <taxon>Arundo</taxon>
    </lineage>
</organism>
<dbReference type="EMBL" id="GBRH01196048">
    <property type="protein sequence ID" value="JAE01848.1"/>
    <property type="molecule type" value="Transcribed_RNA"/>
</dbReference>
<protein>
    <submittedName>
        <fullName evidence="1">Uncharacterized protein</fullName>
    </submittedName>
</protein>
<reference evidence="1" key="1">
    <citation type="submission" date="2014-09" db="EMBL/GenBank/DDBJ databases">
        <authorList>
            <person name="Magalhaes I.L.F."/>
            <person name="Oliveira U."/>
            <person name="Santos F.R."/>
            <person name="Vidigal T.H.D.A."/>
            <person name="Brescovit A.D."/>
            <person name="Santos A.J."/>
        </authorList>
    </citation>
    <scope>NUCLEOTIDE SEQUENCE</scope>
    <source>
        <tissue evidence="1">Shoot tissue taken approximately 20 cm above the soil surface</tissue>
    </source>
</reference>
<accession>A0A0A9F0M4</accession>
<evidence type="ECO:0000313" key="1">
    <source>
        <dbReference type="EMBL" id="JAE01848.1"/>
    </source>
</evidence>
<dbReference type="AlphaFoldDB" id="A0A0A9F0M4"/>
<name>A0A0A9F0M4_ARUDO</name>
<sequence>MRSTVKTLYTVSTSSGTRRHAYRLLPPPPGFLCSGDGGGDLRIHDEQQEGAAGGCLLGL</sequence>